<evidence type="ECO:0000256" key="2">
    <source>
        <dbReference type="ARBA" id="ARBA00022801"/>
    </source>
</evidence>
<dbReference type="Gene3D" id="3.40.470.10">
    <property type="entry name" value="Uracil-DNA glycosylase-like domain"/>
    <property type="match status" value="1"/>
</dbReference>
<sequence length="433" mass="49118">MSFNTVKIFLTGHPSVGKTTIVKRILDGYRNDNEVDVKGFYTEECRKGGNRIGFDIVYWPNGACSEEKRETLSRQASSFKKMDPRVENYKVDIDNVEKYCVSSMVSSNDSNFEKELMIVDEVGKMEMLCTAFVPQVNSLLEEKITDRNRFILGTIPTPRYGRVIQAVEDIRAREDVIVLHVTKINRDEIKDLLSKVVQDVFQGKCEFNAAKEVFEPYLYMRPIGASSMSGGSKKEVEKTNNKKVLPSELEQSSRSLPCEPLFGSIPRVLLMGDTASPLPSNVEYSYCERSMWIVLGRMVGMDYKPIKNIDIATNEELKVFVDLKSKIIEKGICIWDVCSDVHEIGEKKSKKRRKVKRTNANDIQNFLGKNPTIDQICFIGKKAKNSFTNYFPEESKKLKLTVLPSSSPANSRITVDEKAKQWKDAFSISGVTI</sequence>
<comment type="caution">
    <text evidence="4">The sequence shown here is derived from an EMBL/GenBank/DDBJ whole genome shotgun (WGS) entry which is preliminary data.</text>
</comment>
<dbReference type="InterPro" id="IPR027417">
    <property type="entry name" value="P-loop_NTPase"/>
</dbReference>
<dbReference type="PANTHER" id="PTHR43146">
    <property type="entry name" value="CANCER-RELATED NUCLEOSIDE-TRIPHOSPHATASE"/>
    <property type="match status" value="1"/>
</dbReference>
<keyword evidence="3" id="KW-0067">ATP-binding</keyword>
<dbReference type="Pfam" id="PF03266">
    <property type="entry name" value="NTPase_1"/>
    <property type="match status" value="1"/>
</dbReference>
<dbReference type="AlphaFoldDB" id="A0AAD3HEJ5"/>
<dbReference type="SUPFAM" id="SSF52141">
    <property type="entry name" value="Uracil-DNA glycosylase-like"/>
    <property type="match status" value="1"/>
</dbReference>
<dbReference type="Gene3D" id="3.40.50.300">
    <property type="entry name" value="P-loop containing nucleotide triphosphate hydrolases"/>
    <property type="match status" value="1"/>
</dbReference>
<evidence type="ECO:0000256" key="3">
    <source>
        <dbReference type="ARBA" id="ARBA00022840"/>
    </source>
</evidence>
<dbReference type="InterPro" id="IPR004948">
    <property type="entry name" value="Nuc-triphosphatase_THEP1"/>
</dbReference>
<dbReference type="PANTHER" id="PTHR43146:SF1">
    <property type="entry name" value="CANCER-RELATED NUCLEOSIDE-TRIPHOSPHATASE"/>
    <property type="match status" value="1"/>
</dbReference>
<proteinExistence type="predicted"/>
<dbReference type="GO" id="GO:0005524">
    <property type="term" value="F:ATP binding"/>
    <property type="evidence" value="ECO:0007669"/>
    <property type="project" value="UniProtKB-KW"/>
</dbReference>
<reference evidence="4 5" key="1">
    <citation type="journal article" date="2021" name="Sci. Rep.">
        <title>The genome of the diatom Chaetoceros tenuissimus carries an ancient integrated fragment of an extant virus.</title>
        <authorList>
            <person name="Hongo Y."/>
            <person name="Kimura K."/>
            <person name="Takaki Y."/>
            <person name="Yoshida Y."/>
            <person name="Baba S."/>
            <person name="Kobayashi G."/>
            <person name="Nagasaki K."/>
            <person name="Hano T."/>
            <person name="Tomaru Y."/>
        </authorList>
    </citation>
    <scope>NUCLEOTIDE SEQUENCE [LARGE SCALE GENOMIC DNA]</scope>
    <source>
        <strain evidence="4 5">NIES-3715</strain>
    </source>
</reference>
<keyword evidence="2" id="KW-0378">Hydrolase</keyword>
<evidence type="ECO:0008006" key="6">
    <source>
        <dbReference type="Google" id="ProtNLM"/>
    </source>
</evidence>
<dbReference type="SUPFAM" id="SSF52540">
    <property type="entry name" value="P-loop containing nucleoside triphosphate hydrolases"/>
    <property type="match status" value="1"/>
</dbReference>
<organism evidence="4 5">
    <name type="scientific">Chaetoceros tenuissimus</name>
    <dbReference type="NCBI Taxonomy" id="426638"/>
    <lineage>
        <taxon>Eukaryota</taxon>
        <taxon>Sar</taxon>
        <taxon>Stramenopiles</taxon>
        <taxon>Ochrophyta</taxon>
        <taxon>Bacillariophyta</taxon>
        <taxon>Coscinodiscophyceae</taxon>
        <taxon>Chaetocerotophycidae</taxon>
        <taxon>Chaetocerotales</taxon>
        <taxon>Chaetocerotaceae</taxon>
        <taxon>Chaetoceros</taxon>
    </lineage>
</organism>
<name>A0AAD3HEJ5_9STRA</name>
<gene>
    <name evidence="4" type="ORF">CTEN210_17453</name>
</gene>
<evidence type="ECO:0000313" key="5">
    <source>
        <dbReference type="Proteomes" id="UP001054902"/>
    </source>
</evidence>
<keyword evidence="1" id="KW-0547">Nucleotide-binding</keyword>
<keyword evidence="5" id="KW-1185">Reference proteome</keyword>
<evidence type="ECO:0000256" key="1">
    <source>
        <dbReference type="ARBA" id="ARBA00022741"/>
    </source>
</evidence>
<protein>
    <recommendedName>
        <fullName evidence="6">AAA+ ATPase domain-containing protein</fullName>
    </recommendedName>
</protein>
<dbReference type="GO" id="GO:0017111">
    <property type="term" value="F:ribonucleoside triphosphate phosphatase activity"/>
    <property type="evidence" value="ECO:0007669"/>
    <property type="project" value="InterPro"/>
</dbReference>
<evidence type="ECO:0000313" key="4">
    <source>
        <dbReference type="EMBL" id="GFH60977.1"/>
    </source>
</evidence>
<dbReference type="EMBL" id="BLLK01000069">
    <property type="protein sequence ID" value="GFH60977.1"/>
    <property type="molecule type" value="Genomic_DNA"/>
</dbReference>
<dbReference type="InterPro" id="IPR036895">
    <property type="entry name" value="Uracil-DNA_glycosylase-like_sf"/>
</dbReference>
<accession>A0AAD3HEJ5</accession>
<dbReference type="Proteomes" id="UP001054902">
    <property type="component" value="Unassembled WGS sequence"/>
</dbReference>